<organism evidence="1 2">
    <name type="scientific">Eisenbergiella porci</name>
    <dbReference type="NCBI Taxonomy" id="2652274"/>
    <lineage>
        <taxon>Bacteria</taxon>
        <taxon>Bacillati</taxon>
        <taxon>Bacillota</taxon>
        <taxon>Clostridia</taxon>
        <taxon>Lachnospirales</taxon>
        <taxon>Lachnospiraceae</taxon>
        <taxon>Eisenbergiella</taxon>
    </lineage>
</organism>
<dbReference type="EMBL" id="VUMI01000001">
    <property type="protein sequence ID" value="MSS86830.1"/>
    <property type="molecule type" value="Genomic_DNA"/>
</dbReference>
<dbReference type="AlphaFoldDB" id="A0A6N7WBK8"/>
<comment type="caution">
    <text evidence="1">The sequence shown here is derived from an EMBL/GenBank/DDBJ whole genome shotgun (WGS) entry which is preliminary data.</text>
</comment>
<proteinExistence type="predicted"/>
<name>A0A6N7WBK8_9FIRM</name>
<sequence length="129" mass="14966">MQHYWFEGPWTFTLPIKVNTANNRTISVNDVNEAGIGLESVTVTPFEIHINEVYLNHDKADYFPVVLDAQGKYIDAAFLPVADHDISRITVYLCDYLEYMDELKGLKYEDGFKELLEERAVYKKEVLLE</sequence>
<gene>
    <name evidence="1" type="ORF">FYJ45_00210</name>
</gene>
<dbReference type="Proteomes" id="UP000436047">
    <property type="component" value="Unassembled WGS sequence"/>
</dbReference>
<dbReference type="RefSeq" id="WP_154462926.1">
    <property type="nucleotide sequence ID" value="NZ_JAXDZL010000129.1"/>
</dbReference>
<reference evidence="1 2" key="1">
    <citation type="submission" date="2019-08" db="EMBL/GenBank/DDBJ databases">
        <title>In-depth cultivation of the pig gut microbiome towards novel bacterial diversity and tailored functional studies.</title>
        <authorList>
            <person name="Wylensek D."/>
            <person name="Hitch T.C.A."/>
            <person name="Clavel T."/>
        </authorList>
    </citation>
    <scope>NUCLEOTIDE SEQUENCE [LARGE SCALE GENOMIC DNA]</scope>
    <source>
        <strain evidence="1 2">WCA-389-WT-23B</strain>
    </source>
</reference>
<evidence type="ECO:0000313" key="2">
    <source>
        <dbReference type="Proteomes" id="UP000436047"/>
    </source>
</evidence>
<keyword evidence="2" id="KW-1185">Reference proteome</keyword>
<protein>
    <submittedName>
        <fullName evidence="1">Uncharacterized protein</fullName>
    </submittedName>
</protein>
<evidence type="ECO:0000313" key="1">
    <source>
        <dbReference type="EMBL" id="MSS86830.1"/>
    </source>
</evidence>
<accession>A0A6N7WBK8</accession>
<dbReference type="GeneID" id="86051512"/>